<gene>
    <name evidence="2" type="ORF">SNAT2548_LOCUS21862</name>
</gene>
<protein>
    <recommendedName>
        <fullName evidence="4">Phytanoyl-CoA dioxygenase</fullName>
    </recommendedName>
</protein>
<dbReference type="Proteomes" id="UP000604046">
    <property type="component" value="Unassembled WGS sequence"/>
</dbReference>
<dbReference type="EMBL" id="CAJNDS010002265">
    <property type="protein sequence ID" value="CAE7401625.1"/>
    <property type="molecule type" value="Genomic_DNA"/>
</dbReference>
<proteinExistence type="predicted"/>
<dbReference type="OrthoDB" id="410856at2759"/>
<dbReference type="InterPro" id="IPR008775">
    <property type="entry name" value="Phytyl_CoA_dOase-like"/>
</dbReference>
<keyword evidence="3" id="KW-1185">Reference proteome</keyword>
<evidence type="ECO:0000256" key="1">
    <source>
        <dbReference type="SAM" id="SignalP"/>
    </source>
</evidence>
<comment type="caution">
    <text evidence="2">The sequence shown here is derived from an EMBL/GenBank/DDBJ whole genome shotgun (WGS) entry which is preliminary data.</text>
</comment>
<dbReference type="SUPFAM" id="SSF51197">
    <property type="entry name" value="Clavaminate synthase-like"/>
    <property type="match status" value="1"/>
</dbReference>
<evidence type="ECO:0000313" key="3">
    <source>
        <dbReference type="Proteomes" id="UP000604046"/>
    </source>
</evidence>
<accession>A0A812QS68</accession>
<dbReference type="Gene3D" id="2.60.120.620">
    <property type="entry name" value="q2cbj1_9rhob like domain"/>
    <property type="match status" value="1"/>
</dbReference>
<feature type="chain" id="PRO_5032480302" description="Phytanoyl-CoA dioxygenase" evidence="1">
    <location>
        <begin position="19"/>
        <end position="522"/>
    </location>
</feature>
<dbReference type="Pfam" id="PF05721">
    <property type="entry name" value="PhyH"/>
    <property type="match status" value="1"/>
</dbReference>
<dbReference type="PANTHER" id="PTHR37563">
    <property type="entry name" value="PHYTANOYL-COA DIOXYGENASE FAMILY PROTEIN (AFU_ORTHOLOGUE AFUA_2G03330)"/>
    <property type="match status" value="1"/>
</dbReference>
<evidence type="ECO:0000313" key="2">
    <source>
        <dbReference type="EMBL" id="CAE7401625.1"/>
    </source>
</evidence>
<keyword evidence="1" id="KW-0732">Signal</keyword>
<organism evidence="2 3">
    <name type="scientific">Symbiodinium natans</name>
    <dbReference type="NCBI Taxonomy" id="878477"/>
    <lineage>
        <taxon>Eukaryota</taxon>
        <taxon>Sar</taxon>
        <taxon>Alveolata</taxon>
        <taxon>Dinophyceae</taxon>
        <taxon>Suessiales</taxon>
        <taxon>Symbiodiniaceae</taxon>
        <taxon>Symbiodinium</taxon>
    </lineage>
</organism>
<evidence type="ECO:0008006" key="4">
    <source>
        <dbReference type="Google" id="ProtNLM"/>
    </source>
</evidence>
<name>A0A812QS68_9DINO</name>
<reference evidence="2" key="1">
    <citation type="submission" date="2021-02" db="EMBL/GenBank/DDBJ databases">
        <authorList>
            <person name="Dougan E. K."/>
            <person name="Rhodes N."/>
            <person name="Thang M."/>
            <person name="Chan C."/>
        </authorList>
    </citation>
    <scope>NUCLEOTIDE SEQUENCE</scope>
</reference>
<feature type="signal peptide" evidence="1">
    <location>
        <begin position="1"/>
        <end position="18"/>
    </location>
</feature>
<dbReference type="InterPro" id="IPR051961">
    <property type="entry name" value="Fungal_Metabolite_Diox"/>
</dbReference>
<dbReference type="AlphaFoldDB" id="A0A812QS68"/>
<sequence>MLWFAIACISVALNAVLLQQLLSVRVGCDAIQKIQQANGSMSMSDMPARDIAELGQLFFRQKVSELLMAKEVQEEIGFSSEAWEKENPLTGLAVDLLSVEIAPEELNELRNTTVKRLVERLNEHGVVIVKGLHAPKDCRQAAEFVHREILSPWATFSNIRDNKYRKDYALPMRGPAIQLLNKTLSILEPVFTATLGPNASLVEFSSLTTYGGAGPQEFHADSSVTSVRQIRSLGRMFSAFIYLDDVRSDSAPLDVVPGTHTHYQFLGDEETEMMTSVPFARLAVPQGSIAIYDSRALHRGAANTSPFARPTIYFSLAERRKFIPIGPVYSLRQGYRRFPIAIQNVIRNSIPDEVLADGVPVHSDERCAEQLEQLCPTDKFNGDPDRRFDCAWFYFTGDGESAEVRRMGKLQPLQFTDHPGVKEDFQMADEDDDDRDAQLEKDRENLRDADGNIDYEAALALTLTRGGSYRSYPLDRRMPNCGVASRMEMLLKRGIFADDFAANVSWGKLGLRSQREEFNGST</sequence>
<dbReference type="PANTHER" id="PTHR37563:SF2">
    <property type="entry name" value="PHYTANOYL-COA DIOXYGENASE FAMILY PROTEIN (AFU_ORTHOLOGUE AFUA_2G03330)"/>
    <property type="match status" value="1"/>
</dbReference>